<evidence type="ECO:0000313" key="21">
    <source>
        <dbReference type="Ensembl" id="ENSECAP00000082381.1"/>
    </source>
</evidence>
<dbReference type="Gene3D" id="3.40.50.720">
    <property type="entry name" value="NAD(P)-binding Rossmann-like Domain"/>
    <property type="match status" value="1"/>
</dbReference>
<dbReference type="AlphaFoldDB" id="A0A9L0T5K6"/>
<keyword evidence="18" id="KW-0812">Transmembrane</keyword>
<evidence type="ECO:0000259" key="20">
    <source>
        <dbReference type="Pfam" id="PF09166"/>
    </source>
</evidence>
<reference evidence="21 22" key="1">
    <citation type="journal article" date="2009" name="Science">
        <title>Genome sequence, comparative analysis, and population genetics of the domestic horse.</title>
        <authorList>
            <consortium name="Broad Institute Genome Sequencing Platform"/>
            <consortium name="Broad Institute Whole Genome Assembly Team"/>
            <person name="Wade C.M."/>
            <person name="Giulotto E."/>
            <person name="Sigurdsson S."/>
            <person name="Zoli M."/>
            <person name="Gnerre S."/>
            <person name="Imsland F."/>
            <person name="Lear T.L."/>
            <person name="Adelson D.L."/>
            <person name="Bailey E."/>
            <person name="Bellone R.R."/>
            <person name="Bloecker H."/>
            <person name="Distl O."/>
            <person name="Edgar R.C."/>
            <person name="Garber M."/>
            <person name="Leeb T."/>
            <person name="Mauceli E."/>
            <person name="MacLeod J.N."/>
            <person name="Penedo M.C.T."/>
            <person name="Raison J.M."/>
            <person name="Sharpe T."/>
            <person name="Vogel J."/>
            <person name="Andersson L."/>
            <person name="Antczak D.F."/>
            <person name="Biagi T."/>
            <person name="Binns M.M."/>
            <person name="Chowdhary B.P."/>
            <person name="Coleman S.J."/>
            <person name="Della Valle G."/>
            <person name="Fryc S."/>
            <person name="Guerin G."/>
            <person name="Hasegawa T."/>
            <person name="Hill E.W."/>
            <person name="Jurka J."/>
            <person name="Kiialainen A."/>
            <person name="Lindgren G."/>
            <person name="Liu J."/>
            <person name="Magnani E."/>
            <person name="Mickelson J.R."/>
            <person name="Murray J."/>
            <person name="Nergadze S.G."/>
            <person name="Onofrio R."/>
            <person name="Pedroni S."/>
            <person name="Piras M.F."/>
            <person name="Raudsepp T."/>
            <person name="Rocchi M."/>
            <person name="Roeed K.H."/>
            <person name="Ryder O.A."/>
            <person name="Searle S."/>
            <person name="Skow L."/>
            <person name="Swinburne J.E."/>
            <person name="Syvaenen A.C."/>
            <person name="Tozaki T."/>
            <person name="Valberg S.J."/>
            <person name="Vaudin M."/>
            <person name="White J.R."/>
            <person name="Zody M.C."/>
            <person name="Lander E.S."/>
            <person name="Lindblad-Toh K."/>
        </authorList>
    </citation>
    <scope>NUCLEOTIDE SEQUENCE [LARGE SCALE GENOMIC DNA]</scope>
    <source>
        <strain evidence="21 22">Thoroughbred</strain>
    </source>
</reference>
<keyword evidence="5" id="KW-0597">Phosphoprotein</keyword>
<evidence type="ECO:0000256" key="4">
    <source>
        <dbReference type="ARBA" id="ARBA00022490"/>
    </source>
</evidence>
<dbReference type="SUPFAM" id="SSF55347">
    <property type="entry name" value="Glyceraldehyde-3-phosphate dehydrogenase-like, C-terminal domain"/>
    <property type="match status" value="1"/>
</dbReference>
<keyword evidence="7" id="KW-0862">Zinc</keyword>
<evidence type="ECO:0000256" key="6">
    <source>
        <dbReference type="ARBA" id="ARBA00022723"/>
    </source>
</evidence>
<protein>
    <recommendedName>
        <fullName evidence="16">Biliverdin reductase A</fullName>
        <ecNumber evidence="15">1.3.1.24</ecNumber>
    </recommendedName>
    <alternativeName>
        <fullName evidence="17">Biliverdin-IX alpha-reductase</fullName>
    </alternativeName>
</protein>
<dbReference type="GO" id="GO:0106276">
    <property type="term" value="F:biliberdin reductase (NADH) activity"/>
    <property type="evidence" value="ECO:0007669"/>
    <property type="project" value="Ensembl"/>
</dbReference>
<evidence type="ECO:0000259" key="19">
    <source>
        <dbReference type="Pfam" id="PF01408"/>
    </source>
</evidence>
<dbReference type="PANTHER" id="PTHR43377:SF1">
    <property type="entry name" value="BILIVERDIN REDUCTASE A"/>
    <property type="match status" value="1"/>
</dbReference>
<sequence>MIIPGVRRTARSPDFFLTGVIISVLSLMVIITMLNPSYILKENKIKCRVGSKDRGCQSLSFPEALEGPPSSPGTWGGHLRWLPGHPTQPLEEETKMNAEPERKFGVVVVGVGRAGSVRIRDLRNPHPSSAFLNLIGFVSRRELGSVEGVPQISLEDALSSQEVEVAYICSENSSHEDYIRQFLNAGKHVLVEYPMTLSWAAARDLWDLAEQKGRVLHEEHVELLMEEFAFLKKEVVGKDLLKGSLLFTAGPLEQERFGFPAFSGISRLTWLVSLFGELSLVSATLEQRKEDQYMKMTVCLETENKRPLTWIEEKAPGLKRNRHLSFHFKSGSLENMPNVGVNKNIFLKDQNIFVQKLLGQFSEKELAAEKKRILHCLWLAEEIQKHCYSKE</sequence>
<evidence type="ECO:0000256" key="12">
    <source>
        <dbReference type="ARBA" id="ARBA00058120"/>
    </source>
</evidence>
<dbReference type="GeneTree" id="ENSGT00390000011072"/>
<accession>A0A9L0T5K6</accession>
<evidence type="ECO:0000256" key="16">
    <source>
        <dbReference type="ARBA" id="ARBA00067882"/>
    </source>
</evidence>
<evidence type="ECO:0000256" key="5">
    <source>
        <dbReference type="ARBA" id="ARBA00022553"/>
    </source>
</evidence>
<dbReference type="Ensembl" id="ENSECAT00000131854.1">
    <property type="protein sequence ID" value="ENSECAP00000082381.1"/>
    <property type="gene ID" value="ENSECAG00000011650.4"/>
</dbReference>
<dbReference type="GO" id="GO:0000166">
    <property type="term" value="F:nucleotide binding"/>
    <property type="evidence" value="ECO:0007669"/>
    <property type="project" value="InterPro"/>
</dbReference>
<keyword evidence="18" id="KW-0472">Membrane</keyword>
<evidence type="ECO:0000256" key="9">
    <source>
        <dbReference type="ARBA" id="ARBA00022990"/>
    </source>
</evidence>
<evidence type="ECO:0000256" key="13">
    <source>
        <dbReference type="ARBA" id="ARBA00060540"/>
    </source>
</evidence>
<keyword evidence="22" id="KW-1185">Reference proteome</keyword>
<feature type="domain" description="Gfo/Idh/MocA-like oxidoreductase N-terminal" evidence="19">
    <location>
        <begin position="104"/>
        <end position="220"/>
    </location>
</feature>
<name>A0A9L0T5K6_HORSE</name>
<keyword evidence="10" id="KW-0560">Oxidoreductase</keyword>
<evidence type="ECO:0000256" key="15">
    <source>
        <dbReference type="ARBA" id="ARBA00066337"/>
    </source>
</evidence>
<keyword evidence="6" id="KW-0479">Metal-binding</keyword>
<dbReference type="Pfam" id="PF09166">
    <property type="entry name" value="Biliv-reduc_cat"/>
    <property type="match status" value="1"/>
</dbReference>
<keyword evidence="8" id="KW-0521">NADP</keyword>
<evidence type="ECO:0000256" key="10">
    <source>
        <dbReference type="ARBA" id="ARBA00023002"/>
    </source>
</evidence>
<dbReference type="GO" id="GO:0005829">
    <property type="term" value="C:cytosol"/>
    <property type="evidence" value="ECO:0007669"/>
    <property type="project" value="UniProtKB-SubCell"/>
</dbReference>
<comment type="similarity">
    <text evidence="14">Belongs to the Gfo/Idh/MocA family. Biliverdin reductase subfamily.</text>
</comment>
<dbReference type="GO" id="GO:0008270">
    <property type="term" value="F:zinc ion binding"/>
    <property type="evidence" value="ECO:0007669"/>
    <property type="project" value="InterPro"/>
</dbReference>
<evidence type="ECO:0000256" key="2">
    <source>
        <dbReference type="ARBA" id="ARBA00004514"/>
    </source>
</evidence>
<reference evidence="21" key="2">
    <citation type="submission" date="2025-08" db="UniProtKB">
        <authorList>
            <consortium name="Ensembl"/>
        </authorList>
    </citation>
    <scope>IDENTIFICATION</scope>
    <source>
        <strain evidence="21">Thoroughbred</strain>
    </source>
</reference>
<evidence type="ECO:0000256" key="3">
    <source>
        <dbReference type="ARBA" id="ARBA00011245"/>
    </source>
</evidence>
<keyword evidence="4" id="KW-0963">Cytoplasm</keyword>
<dbReference type="FunFam" id="3.40.50.720:FF:000179">
    <property type="entry name" value="Biliverdin reductase A"/>
    <property type="match status" value="1"/>
</dbReference>
<feature type="transmembrane region" description="Helical" evidence="18">
    <location>
        <begin position="15"/>
        <end position="34"/>
    </location>
</feature>
<dbReference type="Proteomes" id="UP000002281">
    <property type="component" value="Chromosome 4"/>
</dbReference>
<dbReference type="Gene3D" id="3.30.360.10">
    <property type="entry name" value="Dihydrodipicolinate Reductase, domain 2"/>
    <property type="match status" value="1"/>
</dbReference>
<evidence type="ECO:0000256" key="7">
    <source>
        <dbReference type="ARBA" id="ARBA00022833"/>
    </source>
</evidence>
<evidence type="ECO:0000256" key="1">
    <source>
        <dbReference type="ARBA" id="ARBA00001947"/>
    </source>
</evidence>
<keyword evidence="11" id="KW-0520">NAD</keyword>
<dbReference type="InterPro" id="IPR036291">
    <property type="entry name" value="NAD(P)-bd_dom_sf"/>
</dbReference>
<evidence type="ECO:0000313" key="22">
    <source>
        <dbReference type="Proteomes" id="UP000002281"/>
    </source>
</evidence>
<dbReference type="PANTHER" id="PTHR43377">
    <property type="entry name" value="BILIVERDIN REDUCTASE A"/>
    <property type="match status" value="1"/>
</dbReference>
<feature type="domain" description="Biliverdin reductase catalytic" evidence="20">
    <location>
        <begin position="228"/>
        <end position="338"/>
    </location>
</feature>
<dbReference type="GO" id="GO:0042167">
    <property type="term" value="P:heme catabolic process"/>
    <property type="evidence" value="ECO:0007669"/>
    <property type="project" value="Ensembl"/>
</dbReference>
<dbReference type="Pfam" id="PF01408">
    <property type="entry name" value="GFO_IDH_MocA"/>
    <property type="match status" value="1"/>
</dbReference>
<evidence type="ECO:0000256" key="14">
    <source>
        <dbReference type="ARBA" id="ARBA00060874"/>
    </source>
</evidence>
<keyword evidence="18" id="KW-1133">Transmembrane helix</keyword>
<comment type="subcellular location">
    <subcellularLocation>
        <location evidence="2">Cytoplasm</location>
        <location evidence="2">Cytosol</location>
    </subcellularLocation>
</comment>
<evidence type="ECO:0000256" key="8">
    <source>
        <dbReference type="ARBA" id="ARBA00022857"/>
    </source>
</evidence>
<evidence type="ECO:0000256" key="18">
    <source>
        <dbReference type="SAM" id="Phobius"/>
    </source>
</evidence>
<dbReference type="InterPro" id="IPR051450">
    <property type="entry name" value="Gfo/Idh/MocA_Oxidoreductases"/>
</dbReference>
<dbReference type="EC" id="1.3.1.24" evidence="15"/>
<reference evidence="21" key="3">
    <citation type="submission" date="2025-09" db="UniProtKB">
        <authorList>
            <consortium name="Ensembl"/>
        </authorList>
    </citation>
    <scope>IDENTIFICATION</scope>
    <source>
        <strain evidence="21">Thoroughbred</strain>
    </source>
</reference>
<dbReference type="InterPro" id="IPR015249">
    <property type="entry name" value="Biliverdin_Rdtase_cat"/>
</dbReference>
<comment type="cofactor">
    <cofactor evidence="1">
        <name>Zn(2+)</name>
        <dbReference type="ChEBI" id="CHEBI:29105"/>
    </cofactor>
</comment>
<comment type="subunit">
    <text evidence="3">Monomer.</text>
</comment>
<comment type="pathway">
    <text evidence="13">Porphyrin-containing compound metabolism; protoheme degradation.</text>
</comment>
<dbReference type="FunFam" id="3.30.360.10:FF:000020">
    <property type="entry name" value="Biliverdin reductase A"/>
    <property type="match status" value="1"/>
</dbReference>
<evidence type="ECO:0000256" key="11">
    <source>
        <dbReference type="ARBA" id="ARBA00023027"/>
    </source>
</evidence>
<keyword evidence="9" id="KW-0007">Acetylation</keyword>
<gene>
    <name evidence="21" type="primary">BLVRA</name>
</gene>
<comment type="function">
    <text evidence="12">Reduces the gamma-methene bridge of the open tetrapyrrole, biliverdin IXalpha, to bilirubin with the concomitant oxidation of a NADH or NADPH cofactor. Does not reduce bilirubin IXbeta. Uses the reactants NADH or NADPH depending on the pH; NADH is used at the acidic pH range (6-6.9) and NADPH at the alkaline range (8.5-8.7). NADPH, however, is the probable reactant in biological systems.</text>
</comment>
<proteinExistence type="inferred from homology"/>
<dbReference type="SUPFAM" id="SSF51735">
    <property type="entry name" value="NAD(P)-binding Rossmann-fold domains"/>
    <property type="match status" value="1"/>
</dbReference>
<organism evidence="21 22">
    <name type="scientific">Equus caballus</name>
    <name type="common">Horse</name>
    <dbReference type="NCBI Taxonomy" id="9796"/>
    <lineage>
        <taxon>Eukaryota</taxon>
        <taxon>Metazoa</taxon>
        <taxon>Chordata</taxon>
        <taxon>Craniata</taxon>
        <taxon>Vertebrata</taxon>
        <taxon>Euteleostomi</taxon>
        <taxon>Mammalia</taxon>
        <taxon>Eutheria</taxon>
        <taxon>Laurasiatheria</taxon>
        <taxon>Perissodactyla</taxon>
        <taxon>Equidae</taxon>
        <taxon>Equus</taxon>
    </lineage>
</organism>
<dbReference type="InterPro" id="IPR000683">
    <property type="entry name" value="Gfo/Idh/MocA-like_OxRdtase_N"/>
</dbReference>
<evidence type="ECO:0000256" key="17">
    <source>
        <dbReference type="ARBA" id="ARBA00078137"/>
    </source>
</evidence>